<feature type="compositionally biased region" description="Polar residues" evidence="1">
    <location>
        <begin position="52"/>
        <end position="68"/>
    </location>
</feature>
<organism evidence="2 3">
    <name type="scientific">Austropuccinia psidii MF-1</name>
    <dbReference type="NCBI Taxonomy" id="1389203"/>
    <lineage>
        <taxon>Eukaryota</taxon>
        <taxon>Fungi</taxon>
        <taxon>Dikarya</taxon>
        <taxon>Basidiomycota</taxon>
        <taxon>Pucciniomycotina</taxon>
        <taxon>Pucciniomycetes</taxon>
        <taxon>Pucciniales</taxon>
        <taxon>Sphaerophragmiaceae</taxon>
        <taxon>Austropuccinia</taxon>
    </lineage>
</organism>
<gene>
    <name evidence="2" type="ORF">O181_125337</name>
</gene>
<name>A0A9Q3Q7C9_9BASI</name>
<feature type="non-terminal residue" evidence="2">
    <location>
        <position position="145"/>
    </location>
</feature>
<evidence type="ECO:0000313" key="3">
    <source>
        <dbReference type="Proteomes" id="UP000765509"/>
    </source>
</evidence>
<keyword evidence="3" id="KW-1185">Reference proteome</keyword>
<feature type="region of interest" description="Disordered" evidence="1">
    <location>
        <begin position="1"/>
        <end position="22"/>
    </location>
</feature>
<dbReference type="EMBL" id="AVOT02121445">
    <property type="protein sequence ID" value="MBW0585622.1"/>
    <property type="molecule type" value="Genomic_DNA"/>
</dbReference>
<feature type="compositionally biased region" description="Polar residues" evidence="1">
    <location>
        <begin position="83"/>
        <end position="95"/>
    </location>
</feature>
<evidence type="ECO:0000313" key="2">
    <source>
        <dbReference type="EMBL" id="MBW0585622.1"/>
    </source>
</evidence>
<reference evidence="2" key="1">
    <citation type="submission" date="2021-03" db="EMBL/GenBank/DDBJ databases">
        <title>Draft genome sequence of rust myrtle Austropuccinia psidii MF-1, a brazilian biotype.</title>
        <authorList>
            <person name="Quecine M.C."/>
            <person name="Pachon D.M.R."/>
            <person name="Bonatelli M.L."/>
            <person name="Correr F.H."/>
            <person name="Franceschini L.M."/>
            <person name="Leite T.F."/>
            <person name="Margarido G.R.A."/>
            <person name="Almeida C.A."/>
            <person name="Ferrarezi J.A."/>
            <person name="Labate C.A."/>
        </authorList>
    </citation>
    <scope>NUCLEOTIDE SEQUENCE</scope>
    <source>
        <strain evidence="2">MF-1</strain>
    </source>
</reference>
<dbReference type="Proteomes" id="UP000765509">
    <property type="component" value="Unassembled WGS sequence"/>
</dbReference>
<feature type="region of interest" description="Disordered" evidence="1">
    <location>
        <begin position="52"/>
        <end position="145"/>
    </location>
</feature>
<protein>
    <submittedName>
        <fullName evidence="2">Uncharacterized protein</fullName>
    </submittedName>
</protein>
<dbReference type="AlphaFoldDB" id="A0A9Q3Q7C9"/>
<evidence type="ECO:0000256" key="1">
    <source>
        <dbReference type="SAM" id="MobiDB-lite"/>
    </source>
</evidence>
<accession>A0A9Q3Q7C9</accession>
<comment type="caution">
    <text evidence="2">The sequence shown here is derived from an EMBL/GenBank/DDBJ whole genome shotgun (WGS) entry which is preliminary data.</text>
</comment>
<proteinExistence type="predicted"/>
<sequence>MNSNNYDSYFSQNFGSSSEPSLMQVVTQQTQQIRLLQERLAIHETELEDLLTKTNLQDQHNPNNNPSAKSKHKEINQDHSRKSFGQSSQQTNKNSKAVVKTPSIKKKSLGTLKKPSPKPNPTPPRKRSPHQLLSTEIPVGFMPTK</sequence>